<keyword evidence="3" id="KW-1185">Reference proteome</keyword>
<accession>A0A430FFX7</accession>
<feature type="transmembrane region" description="Helical" evidence="1">
    <location>
        <begin position="27"/>
        <end position="50"/>
    </location>
</feature>
<protein>
    <submittedName>
        <fullName evidence="2">ABC transporter permease</fullName>
    </submittedName>
</protein>
<evidence type="ECO:0000256" key="1">
    <source>
        <dbReference type="SAM" id="Phobius"/>
    </source>
</evidence>
<keyword evidence="1" id="KW-1133">Transmembrane helix</keyword>
<dbReference type="Proteomes" id="UP000287533">
    <property type="component" value="Unassembled WGS sequence"/>
</dbReference>
<dbReference type="OrthoDB" id="3261041at2"/>
<comment type="caution">
    <text evidence="2">The sequence shown here is derived from an EMBL/GenBank/DDBJ whole genome shotgun (WGS) entry which is preliminary data.</text>
</comment>
<dbReference type="EMBL" id="QXGL01000006">
    <property type="protein sequence ID" value="RSX51784.1"/>
    <property type="molecule type" value="Genomic_DNA"/>
</dbReference>
<feature type="transmembrane region" description="Helical" evidence="1">
    <location>
        <begin position="62"/>
        <end position="95"/>
    </location>
</feature>
<feature type="transmembrane region" description="Helical" evidence="1">
    <location>
        <begin position="151"/>
        <end position="175"/>
    </location>
</feature>
<evidence type="ECO:0000313" key="2">
    <source>
        <dbReference type="EMBL" id="RSX51784.1"/>
    </source>
</evidence>
<sequence>METALTIVRLRWALTFATLRKSAWQTVGYVIAIVFGVSAVVGTGALAFFLGGPLMRIAISEFGLYAFLATMHVIVILLGSFAMIMVAFVQLMLIGDGSTMSPKRFTLYGIPDVRLQLGVVLAGLSGIPAICGTLALMLWSLSYRWMGADVVIAAIVAAPLTIITMMSIAKLIISTATTLVTSKRGKALLYVITMTVFVFACQLPNLITSSNGAGGPDVTALSRVTAVLSWTPLGAAFQLPFDAFSGSYGLLAARILILALTWALCFAGCVWCLRRDRLTAGAAERTVTAKGIGAFGWMPDSVSGALSARLFTYLKRDPRQMMLFIMPVLFVVVFSFQANGLGMQDGGAAMVWQSLIWGGWLMPMLEGNGLAYDGRGFTMEVLAGVRGHDDRVARVRVFGVICAVYLTVMALVCLVITGDWRTSGGLLTGLTFLVIGISVSLSALGLAEVVNCSFMYPVPSMDKPFSTPQGRAMAQGFFPFIHLFGSAALMLPTGIVAAVLALSGGLTWYAWYWVLMPVGLVNGLAAVIIGSWLGGKLLDARAIRVVHTLDSFAALQR</sequence>
<keyword evidence="1" id="KW-0472">Membrane</keyword>
<proteinExistence type="predicted"/>
<feature type="transmembrane region" description="Helical" evidence="1">
    <location>
        <begin position="510"/>
        <end position="534"/>
    </location>
</feature>
<keyword evidence="1" id="KW-0812">Transmembrane</keyword>
<feature type="transmembrane region" description="Helical" evidence="1">
    <location>
        <begin position="251"/>
        <end position="273"/>
    </location>
</feature>
<reference evidence="2 3" key="1">
    <citation type="submission" date="2018-09" db="EMBL/GenBank/DDBJ databases">
        <title>Characterization of the phylogenetic diversity of five novel species belonging to the genus Bifidobacterium.</title>
        <authorList>
            <person name="Lugli G.A."/>
            <person name="Duranti S."/>
            <person name="Milani C."/>
        </authorList>
    </citation>
    <scope>NUCLEOTIDE SEQUENCE [LARGE SCALE GENOMIC DNA]</scope>
    <source>
        <strain evidence="2 3">2034B</strain>
    </source>
</reference>
<gene>
    <name evidence="2" type="ORF">D2E25_1759</name>
</gene>
<evidence type="ECO:0000313" key="3">
    <source>
        <dbReference type="Proteomes" id="UP000287533"/>
    </source>
</evidence>
<feature type="transmembrane region" description="Helical" evidence="1">
    <location>
        <begin position="393"/>
        <end position="418"/>
    </location>
</feature>
<feature type="transmembrane region" description="Helical" evidence="1">
    <location>
        <begin position="477"/>
        <end position="504"/>
    </location>
</feature>
<feature type="transmembrane region" description="Helical" evidence="1">
    <location>
        <begin position="350"/>
        <end position="372"/>
    </location>
</feature>
<name>A0A430FFX7_9BIFI</name>
<dbReference type="RefSeq" id="WP_125981967.1">
    <property type="nucleotide sequence ID" value="NZ_QXGL01000006.1"/>
</dbReference>
<feature type="transmembrane region" description="Helical" evidence="1">
    <location>
        <begin position="321"/>
        <end position="338"/>
    </location>
</feature>
<feature type="transmembrane region" description="Helical" evidence="1">
    <location>
        <begin position="115"/>
        <end position="139"/>
    </location>
</feature>
<feature type="transmembrane region" description="Helical" evidence="1">
    <location>
        <begin position="430"/>
        <end position="456"/>
    </location>
</feature>
<dbReference type="AlphaFoldDB" id="A0A430FFX7"/>
<feature type="transmembrane region" description="Helical" evidence="1">
    <location>
        <begin position="187"/>
        <end position="208"/>
    </location>
</feature>
<organism evidence="2 3">
    <name type="scientific">Bifidobacterium goeldii</name>
    <dbReference type="NCBI Taxonomy" id="2306975"/>
    <lineage>
        <taxon>Bacteria</taxon>
        <taxon>Bacillati</taxon>
        <taxon>Actinomycetota</taxon>
        <taxon>Actinomycetes</taxon>
        <taxon>Bifidobacteriales</taxon>
        <taxon>Bifidobacteriaceae</taxon>
        <taxon>Bifidobacterium</taxon>
    </lineage>
</organism>